<dbReference type="PANTHER" id="PTHR46438">
    <property type="entry name" value="ALPHA/BETA-HYDROLASES SUPERFAMILY PROTEIN"/>
    <property type="match status" value="1"/>
</dbReference>
<protein>
    <submittedName>
        <fullName evidence="2">Alpha/beta hydrolase</fullName>
    </submittedName>
</protein>
<dbReference type="RefSeq" id="WP_268611712.1">
    <property type="nucleotide sequence ID" value="NZ_CP113797.1"/>
</dbReference>
<evidence type="ECO:0000313" key="3">
    <source>
        <dbReference type="Proteomes" id="UP001163152"/>
    </source>
</evidence>
<organism evidence="2 3">
    <name type="scientific">Thermocoleostomius sinensis A174</name>
    <dbReference type="NCBI Taxonomy" id="2016057"/>
    <lineage>
        <taxon>Bacteria</taxon>
        <taxon>Bacillati</taxon>
        <taxon>Cyanobacteriota</taxon>
        <taxon>Cyanophyceae</taxon>
        <taxon>Oculatellales</taxon>
        <taxon>Oculatellaceae</taxon>
        <taxon>Thermocoleostomius</taxon>
    </lineage>
</organism>
<dbReference type="InterPro" id="IPR000073">
    <property type="entry name" value="AB_hydrolase_1"/>
</dbReference>
<dbReference type="KEGG" id="tsin:OXH18_06800"/>
<gene>
    <name evidence="2" type="ORF">OXH18_06800</name>
</gene>
<dbReference type="Pfam" id="PF00561">
    <property type="entry name" value="Abhydrolase_1"/>
    <property type="match status" value="1"/>
</dbReference>
<dbReference type="SUPFAM" id="SSF53474">
    <property type="entry name" value="alpha/beta-Hydrolases"/>
    <property type="match status" value="1"/>
</dbReference>
<feature type="domain" description="AB hydrolase-1" evidence="1">
    <location>
        <begin position="37"/>
        <end position="289"/>
    </location>
</feature>
<dbReference type="Gene3D" id="3.40.50.1820">
    <property type="entry name" value="alpha/beta hydrolase"/>
    <property type="match status" value="1"/>
</dbReference>
<sequence>MGDWWQQQFPSGRQTLTIVDASDRPVTIAYGEVGTGKPLMLLHGIGSWSYNWRANIQPLSQHFRVICVDAKGYGFSSAAPLPETVGHQVLELGRMIQALSDRPVCVAAESMGALTTLALAQSQPDLLDRLVLINVPIFPKQLPSWGMQLLSYLPLEWVQWVDQGQLLCPFAPLVQEIMRWVRQEVVVDPNSISDDELYWLTYPYLYRTGALTQFAADLQLAAQEIDRTLQQQPTLLGAIQQHLHTIKHSTLILWSDRDRWFPPTDGERLQSRLPEARLELIPNCGHVASSGNPKVVNAAIIEHCLET</sequence>
<dbReference type="PANTHER" id="PTHR46438:SF11">
    <property type="entry name" value="LIPASE-RELATED"/>
    <property type="match status" value="1"/>
</dbReference>
<evidence type="ECO:0000259" key="1">
    <source>
        <dbReference type="Pfam" id="PF00561"/>
    </source>
</evidence>
<dbReference type="EMBL" id="CP113797">
    <property type="protein sequence ID" value="WAL61686.1"/>
    <property type="molecule type" value="Genomic_DNA"/>
</dbReference>
<dbReference type="Proteomes" id="UP001163152">
    <property type="component" value="Chromosome"/>
</dbReference>
<reference evidence="2" key="1">
    <citation type="submission" date="2022-12" db="EMBL/GenBank/DDBJ databases">
        <title>Polyphasic identification of a Novel Hot-Spring Cyanobacterium Ocullathermofonsia sinensis gen nov. sp. nov. and Genomic Insights on its Adaptations to the Thermal Habitat.</title>
        <authorList>
            <person name="Daroch M."/>
            <person name="Tang J."/>
            <person name="Jiang Y."/>
        </authorList>
    </citation>
    <scope>NUCLEOTIDE SEQUENCE</scope>
    <source>
        <strain evidence="2">PKUAC-SCTA174</strain>
    </source>
</reference>
<dbReference type="InterPro" id="IPR029058">
    <property type="entry name" value="AB_hydrolase_fold"/>
</dbReference>
<evidence type="ECO:0000313" key="2">
    <source>
        <dbReference type="EMBL" id="WAL61686.1"/>
    </source>
</evidence>
<dbReference type="PRINTS" id="PR00111">
    <property type="entry name" value="ABHYDROLASE"/>
</dbReference>
<dbReference type="AlphaFoldDB" id="A0A9E8ZF52"/>
<proteinExistence type="predicted"/>
<dbReference type="GO" id="GO:0016787">
    <property type="term" value="F:hydrolase activity"/>
    <property type="evidence" value="ECO:0007669"/>
    <property type="project" value="UniProtKB-KW"/>
</dbReference>
<keyword evidence="3" id="KW-1185">Reference proteome</keyword>
<name>A0A9E8ZF52_9CYAN</name>
<keyword evidence="2" id="KW-0378">Hydrolase</keyword>
<accession>A0A9E8ZF52</accession>